<evidence type="ECO:0000313" key="2">
    <source>
        <dbReference type="EMBL" id="AII05637.1"/>
    </source>
</evidence>
<gene>
    <name evidence="2" type="ORF">EP51_13790</name>
</gene>
<proteinExistence type="predicted"/>
<organism evidence="2 3">
    <name type="scientific">Rhodococcus opacus</name>
    <name type="common">Nocardia opaca</name>
    <dbReference type="NCBI Taxonomy" id="37919"/>
    <lineage>
        <taxon>Bacteria</taxon>
        <taxon>Bacillati</taxon>
        <taxon>Actinomycetota</taxon>
        <taxon>Actinomycetes</taxon>
        <taxon>Mycobacteriales</taxon>
        <taxon>Nocardiaceae</taxon>
        <taxon>Rhodococcus</taxon>
    </lineage>
</organism>
<dbReference type="eggNOG" id="COG3450">
    <property type="taxonomic scope" value="Bacteria"/>
</dbReference>
<name>A0A076EK80_RHOOP</name>
<dbReference type="InterPro" id="IPR014710">
    <property type="entry name" value="RmlC-like_jellyroll"/>
</dbReference>
<dbReference type="EMBL" id="CP008947">
    <property type="protein sequence ID" value="AII05637.1"/>
    <property type="molecule type" value="Genomic_DNA"/>
</dbReference>
<dbReference type="InterPro" id="IPR011051">
    <property type="entry name" value="RmlC_Cupin_sf"/>
</dbReference>
<accession>A0A076EK80</accession>
<dbReference type="Pfam" id="PF05899">
    <property type="entry name" value="Cupin_3"/>
    <property type="match status" value="1"/>
</dbReference>
<protein>
    <submittedName>
        <fullName evidence="2">Cupin</fullName>
    </submittedName>
</protein>
<reference evidence="2 3" key="1">
    <citation type="submission" date="2014-07" db="EMBL/GenBank/DDBJ databases">
        <title>Genome Sequence of Rhodococcus opacus Strain R7, a Biodegrader of Mono- and Polycyclic Aromatic Hydrocarbons.</title>
        <authorList>
            <person name="Di Gennaro P."/>
            <person name="Zampolli J."/>
            <person name="Presti I."/>
            <person name="Cappelletti M."/>
            <person name="D'Ursi P."/>
            <person name="Orro A."/>
            <person name="Mezzelani A."/>
            <person name="Milanesi L."/>
        </authorList>
    </citation>
    <scope>NUCLEOTIDE SEQUENCE [LARGE SCALE GENOMIC DNA]</scope>
    <source>
        <strain evidence="2 3">R7</strain>
    </source>
</reference>
<dbReference type="InterPro" id="IPR008579">
    <property type="entry name" value="UGlyAH_Cupin_dom"/>
</dbReference>
<dbReference type="SUPFAM" id="SSF51182">
    <property type="entry name" value="RmlC-like cupins"/>
    <property type="match status" value="1"/>
</dbReference>
<dbReference type="AlphaFoldDB" id="A0A076EK80"/>
<dbReference type="RefSeq" id="WP_128639579.1">
    <property type="nucleotide sequence ID" value="NZ_CP008947.1"/>
</dbReference>
<dbReference type="Proteomes" id="UP000028488">
    <property type="component" value="Chromosome"/>
</dbReference>
<evidence type="ECO:0000313" key="3">
    <source>
        <dbReference type="Proteomes" id="UP000028488"/>
    </source>
</evidence>
<evidence type="ECO:0000259" key="1">
    <source>
        <dbReference type="Pfam" id="PF05899"/>
    </source>
</evidence>
<dbReference type="Gene3D" id="2.60.120.10">
    <property type="entry name" value="Jelly Rolls"/>
    <property type="match status" value="1"/>
</dbReference>
<sequence length="126" mass="13711">MIDPATGVVTWESGPHIEARTADLDYHRLPDEQVIGDNVPMVGERVLGDFAGVTVGVWEIEPSISSDVEIDEVFVVLSGDATVQFDDDTPDLELGPGSVVHVRSGQKTRWIVRDTLRKIFIAAPAT</sequence>
<feature type="domain" description="(S)-ureidoglycine aminohydrolase cupin" evidence="1">
    <location>
        <begin position="53"/>
        <end position="120"/>
    </location>
</feature>